<dbReference type="Proteomes" id="UP001164746">
    <property type="component" value="Chromosome 6"/>
</dbReference>
<proteinExistence type="predicted"/>
<feature type="region of interest" description="Disordered" evidence="1">
    <location>
        <begin position="1"/>
        <end position="63"/>
    </location>
</feature>
<protein>
    <submittedName>
        <fullName evidence="2">Uncharacterized protein</fullName>
    </submittedName>
</protein>
<accession>A0ABY7EDS9</accession>
<reference evidence="2" key="1">
    <citation type="submission" date="2022-11" db="EMBL/GenBank/DDBJ databases">
        <title>Centuries of genome instability and evolution in soft-shell clam transmissible cancer (bioRxiv).</title>
        <authorList>
            <person name="Hart S.F.M."/>
            <person name="Yonemitsu M.A."/>
            <person name="Giersch R.M."/>
            <person name="Beal B.F."/>
            <person name="Arriagada G."/>
            <person name="Davis B.W."/>
            <person name="Ostrander E.A."/>
            <person name="Goff S.P."/>
            <person name="Metzger M.J."/>
        </authorList>
    </citation>
    <scope>NUCLEOTIDE SEQUENCE</scope>
    <source>
        <strain evidence="2">MELC-2E11</strain>
        <tissue evidence="2">Siphon/mantle</tissue>
    </source>
</reference>
<sequence length="192" mass="21219">MSDLENVSSERPIHRREPTTGQRANQQSDSDRQSDGVPTVGQRANSRTVRYPKAGQYANQQSDSALTNVRTAGCPASLTNGRTGLISVLQTLFFTPAACTTARAQIRQHGLFPTVETTFVHPISDNTELIITRNSNCISNIFGVNQLLLERAAPRHATWLHSLTILRIASIVVVYVDGVAILHRRCWDLKVE</sequence>
<evidence type="ECO:0000313" key="3">
    <source>
        <dbReference type="Proteomes" id="UP001164746"/>
    </source>
</evidence>
<organism evidence="2 3">
    <name type="scientific">Mya arenaria</name>
    <name type="common">Soft-shell clam</name>
    <dbReference type="NCBI Taxonomy" id="6604"/>
    <lineage>
        <taxon>Eukaryota</taxon>
        <taxon>Metazoa</taxon>
        <taxon>Spiralia</taxon>
        <taxon>Lophotrochozoa</taxon>
        <taxon>Mollusca</taxon>
        <taxon>Bivalvia</taxon>
        <taxon>Autobranchia</taxon>
        <taxon>Heteroconchia</taxon>
        <taxon>Euheterodonta</taxon>
        <taxon>Imparidentia</taxon>
        <taxon>Neoheterodontei</taxon>
        <taxon>Myida</taxon>
        <taxon>Myoidea</taxon>
        <taxon>Myidae</taxon>
        <taxon>Mya</taxon>
    </lineage>
</organism>
<feature type="compositionally biased region" description="Polar residues" evidence="1">
    <location>
        <begin position="19"/>
        <end position="28"/>
    </location>
</feature>
<dbReference type="EMBL" id="CP111017">
    <property type="protein sequence ID" value="WAR07254.1"/>
    <property type="molecule type" value="Genomic_DNA"/>
</dbReference>
<evidence type="ECO:0000313" key="2">
    <source>
        <dbReference type="EMBL" id="WAR07254.1"/>
    </source>
</evidence>
<name>A0ABY7EDS9_MYAAR</name>
<keyword evidence="3" id="KW-1185">Reference proteome</keyword>
<evidence type="ECO:0000256" key="1">
    <source>
        <dbReference type="SAM" id="MobiDB-lite"/>
    </source>
</evidence>
<gene>
    <name evidence="2" type="ORF">MAR_017212</name>
</gene>